<dbReference type="EMBL" id="HBNR01042832">
    <property type="protein sequence ID" value="CAE4602645.1"/>
    <property type="molecule type" value="Transcribed_RNA"/>
</dbReference>
<feature type="compositionally biased region" description="Low complexity" evidence="1">
    <location>
        <begin position="81"/>
        <end position="95"/>
    </location>
</feature>
<dbReference type="SMART" id="SM01065">
    <property type="entry name" value="CBM_2"/>
    <property type="match status" value="1"/>
</dbReference>
<dbReference type="InterPro" id="IPR002044">
    <property type="entry name" value="CBM20"/>
</dbReference>
<feature type="domain" description="CBM20" evidence="2">
    <location>
        <begin position="1"/>
        <end position="179"/>
    </location>
</feature>
<feature type="region of interest" description="Disordered" evidence="1">
    <location>
        <begin position="217"/>
        <end position="245"/>
    </location>
</feature>
<dbReference type="PROSITE" id="PS51166">
    <property type="entry name" value="CBM20"/>
    <property type="match status" value="1"/>
</dbReference>
<protein>
    <recommendedName>
        <fullName evidence="2">CBM20 domain-containing protein</fullName>
    </recommendedName>
</protein>
<feature type="compositionally biased region" description="Low complexity" evidence="1">
    <location>
        <begin position="232"/>
        <end position="245"/>
    </location>
</feature>
<sequence>MPHIGVLFEVRSAETRPGELVSVVGSRPELSNWDPFDFKVAAGLQLRTGAKQYPCWAMSAPIWIQIPSGDGSMLSRDKDTSSWSDPESSDGSSPVSPYPTGTPQALFRSRTETAGAGGAVAGSEEPPSMRLEYKYVKDRRQLRDCGPSVQWEDCIANRRVNIPQEHGSIWIVSDQRFNEAGEPRITRTTLAEVLSRRGDLDPEWTFLQRDVNAPEWAGTHGEELSSPGSVETSSSHHTTSTVFFV</sequence>
<feature type="region of interest" description="Disordered" evidence="1">
    <location>
        <begin position="71"/>
        <end position="105"/>
    </location>
</feature>
<proteinExistence type="predicted"/>
<organism evidence="3">
    <name type="scientific">Alexandrium monilatum</name>
    <dbReference type="NCBI Taxonomy" id="311494"/>
    <lineage>
        <taxon>Eukaryota</taxon>
        <taxon>Sar</taxon>
        <taxon>Alveolata</taxon>
        <taxon>Dinophyceae</taxon>
        <taxon>Gonyaulacales</taxon>
        <taxon>Pyrocystaceae</taxon>
        <taxon>Alexandrium</taxon>
    </lineage>
</organism>
<name>A0A7S4R3R5_9DINO</name>
<evidence type="ECO:0000313" key="3">
    <source>
        <dbReference type="EMBL" id="CAE4602645.1"/>
    </source>
</evidence>
<dbReference type="InterPro" id="IPR013783">
    <property type="entry name" value="Ig-like_fold"/>
</dbReference>
<gene>
    <name evidence="3" type="ORF">AMON00008_LOCUS29792</name>
</gene>
<dbReference type="AlphaFoldDB" id="A0A7S4R3R5"/>
<evidence type="ECO:0000256" key="1">
    <source>
        <dbReference type="SAM" id="MobiDB-lite"/>
    </source>
</evidence>
<reference evidence="3" key="1">
    <citation type="submission" date="2021-01" db="EMBL/GenBank/DDBJ databases">
        <authorList>
            <person name="Corre E."/>
            <person name="Pelletier E."/>
            <person name="Niang G."/>
            <person name="Scheremetjew M."/>
            <person name="Finn R."/>
            <person name="Kale V."/>
            <person name="Holt S."/>
            <person name="Cochrane G."/>
            <person name="Meng A."/>
            <person name="Brown T."/>
            <person name="Cohen L."/>
        </authorList>
    </citation>
    <scope>NUCLEOTIDE SEQUENCE</scope>
    <source>
        <strain evidence="3">CCMP3105</strain>
    </source>
</reference>
<dbReference type="GO" id="GO:2001070">
    <property type="term" value="F:starch binding"/>
    <property type="evidence" value="ECO:0007669"/>
    <property type="project" value="InterPro"/>
</dbReference>
<dbReference type="Gene3D" id="2.60.40.10">
    <property type="entry name" value="Immunoglobulins"/>
    <property type="match status" value="1"/>
</dbReference>
<dbReference type="InterPro" id="IPR013784">
    <property type="entry name" value="Carb-bd-like_fold"/>
</dbReference>
<dbReference type="Pfam" id="PF00686">
    <property type="entry name" value="CBM_20"/>
    <property type="match status" value="1"/>
</dbReference>
<dbReference type="SUPFAM" id="SSF49452">
    <property type="entry name" value="Starch-binding domain-like"/>
    <property type="match status" value="1"/>
</dbReference>
<accession>A0A7S4R3R5</accession>
<evidence type="ECO:0000259" key="2">
    <source>
        <dbReference type="PROSITE" id="PS51166"/>
    </source>
</evidence>